<evidence type="ECO:0000256" key="3">
    <source>
        <dbReference type="ARBA" id="ARBA00022801"/>
    </source>
</evidence>
<dbReference type="PROSITE" id="PS50106">
    <property type="entry name" value="PDZ"/>
    <property type="match status" value="1"/>
</dbReference>
<dbReference type="InterPro" id="IPR041489">
    <property type="entry name" value="PDZ_6"/>
</dbReference>
<dbReference type="Proteomes" id="UP000659698">
    <property type="component" value="Unassembled WGS sequence"/>
</dbReference>
<evidence type="ECO:0000313" key="8">
    <source>
        <dbReference type="EMBL" id="MBC3541098.1"/>
    </source>
</evidence>
<dbReference type="Gene3D" id="3.30.750.44">
    <property type="match status" value="1"/>
</dbReference>
<keyword evidence="2 5" id="KW-0645">Protease</keyword>
<evidence type="ECO:0000313" key="9">
    <source>
        <dbReference type="Proteomes" id="UP000659698"/>
    </source>
</evidence>
<evidence type="ECO:0000256" key="6">
    <source>
        <dbReference type="SAM" id="Phobius"/>
    </source>
</evidence>
<keyword evidence="9" id="KW-1185">Reference proteome</keyword>
<organism evidence="8 9">
    <name type="scientific">Rufibacter sediminis</name>
    <dbReference type="NCBI Taxonomy" id="2762756"/>
    <lineage>
        <taxon>Bacteria</taxon>
        <taxon>Pseudomonadati</taxon>
        <taxon>Bacteroidota</taxon>
        <taxon>Cytophagia</taxon>
        <taxon>Cytophagales</taxon>
        <taxon>Hymenobacteraceae</taxon>
        <taxon>Rufibacter</taxon>
    </lineage>
</organism>
<evidence type="ECO:0000256" key="4">
    <source>
        <dbReference type="ARBA" id="ARBA00022825"/>
    </source>
</evidence>
<dbReference type="EMBL" id="JACOAF010000036">
    <property type="protein sequence ID" value="MBC3541098.1"/>
    <property type="molecule type" value="Genomic_DNA"/>
</dbReference>
<evidence type="ECO:0000256" key="5">
    <source>
        <dbReference type="RuleBase" id="RU004404"/>
    </source>
</evidence>
<evidence type="ECO:0000256" key="2">
    <source>
        <dbReference type="ARBA" id="ARBA00022670"/>
    </source>
</evidence>
<dbReference type="SUPFAM" id="SSF52096">
    <property type="entry name" value="ClpP/crotonase"/>
    <property type="match status" value="1"/>
</dbReference>
<keyword evidence="3 5" id="KW-0378">Hydrolase</keyword>
<dbReference type="Gene3D" id="3.90.226.10">
    <property type="entry name" value="2-enoyl-CoA Hydratase, Chain A, domain 1"/>
    <property type="match status" value="1"/>
</dbReference>
<protein>
    <submittedName>
        <fullName evidence="8">S41 family peptidase</fullName>
    </submittedName>
</protein>
<feature type="domain" description="PDZ" evidence="7">
    <location>
        <begin position="98"/>
        <end position="169"/>
    </location>
</feature>
<dbReference type="CDD" id="cd07560">
    <property type="entry name" value="Peptidase_S41_CPP"/>
    <property type="match status" value="1"/>
</dbReference>
<proteinExistence type="inferred from homology"/>
<keyword evidence="6" id="KW-0812">Transmembrane</keyword>
<dbReference type="PANTHER" id="PTHR32060">
    <property type="entry name" value="TAIL-SPECIFIC PROTEASE"/>
    <property type="match status" value="1"/>
</dbReference>
<dbReference type="CDD" id="cd06782">
    <property type="entry name" value="cpPDZ_CPP-like"/>
    <property type="match status" value="1"/>
</dbReference>
<dbReference type="Pfam" id="PF17820">
    <property type="entry name" value="PDZ_6"/>
    <property type="match status" value="1"/>
</dbReference>
<gene>
    <name evidence="8" type="ORF">H7U12_15495</name>
</gene>
<dbReference type="InterPro" id="IPR029045">
    <property type="entry name" value="ClpP/crotonase-like_dom_sf"/>
</dbReference>
<dbReference type="NCBIfam" id="TIGR00225">
    <property type="entry name" value="prc"/>
    <property type="match status" value="1"/>
</dbReference>
<dbReference type="InterPro" id="IPR001478">
    <property type="entry name" value="PDZ"/>
</dbReference>
<dbReference type="RefSeq" id="WP_186639629.1">
    <property type="nucleotide sequence ID" value="NZ_JACOAF010000036.1"/>
</dbReference>
<comment type="caution">
    <text evidence="8">The sequence shown here is derived from an EMBL/GenBank/DDBJ whole genome shotgun (WGS) entry which is preliminary data.</text>
</comment>
<accession>A0ABR6VV63</accession>
<dbReference type="SMART" id="SM00245">
    <property type="entry name" value="TSPc"/>
    <property type="match status" value="1"/>
</dbReference>
<dbReference type="PANTHER" id="PTHR32060:SF30">
    <property type="entry name" value="CARBOXY-TERMINAL PROCESSING PROTEASE CTPA"/>
    <property type="match status" value="1"/>
</dbReference>
<keyword evidence="4 5" id="KW-0720">Serine protease</keyword>
<name>A0ABR6VV63_9BACT</name>
<comment type="similarity">
    <text evidence="1 5">Belongs to the peptidase S41A family.</text>
</comment>
<dbReference type="InterPro" id="IPR036034">
    <property type="entry name" value="PDZ_sf"/>
</dbReference>
<dbReference type="Gene3D" id="2.30.42.10">
    <property type="match status" value="1"/>
</dbReference>
<evidence type="ECO:0000259" key="7">
    <source>
        <dbReference type="PROSITE" id="PS50106"/>
    </source>
</evidence>
<keyword evidence="6" id="KW-0472">Membrane</keyword>
<reference evidence="8 9" key="1">
    <citation type="journal article" date="2019" name="Int. J. Syst. Evol. Microbiol.">
        <title>Rufibacter sediminis sp. nov., isolated from freshwater lake sediment.</title>
        <authorList>
            <person name="Qu J.H."/>
            <person name="Zhang L.J."/>
            <person name="Fu Y.H."/>
            <person name="Li H.F."/>
        </authorList>
    </citation>
    <scope>NUCLEOTIDE SEQUENCE [LARGE SCALE GENOMIC DNA]</scope>
    <source>
        <strain evidence="8 9">H-1</strain>
    </source>
</reference>
<dbReference type="SMART" id="SM00228">
    <property type="entry name" value="PDZ"/>
    <property type="match status" value="1"/>
</dbReference>
<dbReference type="InterPro" id="IPR005151">
    <property type="entry name" value="Tail-specific_protease"/>
</dbReference>
<evidence type="ECO:0000256" key="1">
    <source>
        <dbReference type="ARBA" id="ARBA00009179"/>
    </source>
</evidence>
<keyword evidence="6" id="KW-1133">Transmembrane helix</keyword>
<dbReference type="InterPro" id="IPR004447">
    <property type="entry name" value="Peptidase_S41A"/>
</dbReference>
<dbReference type="Pfam" id="PF03572">
    <property type="entry name" value="Peptidase_S41"/>
    <property type="match status" value="1"/>
</dbReference>
<feature type="transmembrane region" description="Helical" evidence="6">
    <location>
        <begin position="21"/>
        <end position="38"/>
    </location>
</feature>
<sequence length="550" mass="62012">MTENTEPKKIENSLFQVRLPLFLGLAMAVGILVGATLFQPSTTNPQGTARGYLKFREILSYIDREYVDTVNTEQLSEYAINKMLEKLDPHSSYIPSKDITMARSYLESDFDGIGVEFNIFRDTLYVIAPLSGGPSEQVGIQAGDKILKVNGENIAGVNISNEQVFKKLRGPRGSKVNLTVLRPHETKPVQFTVTRRKIPSVSVDAGYMVDKQTGYIKVSRFSNGTYDEFKSKLSALKKQGLQRLILDLRDNPGGYLDHATRMADEFISGNKKLVYTDGKGSKYDADYYAKVKGDFETGELIVLINEGSASASEILAGALQDHDRALIVGRRSFGKGLVQVPIPLSDGAELRLTISRYYTPSGRSIQKPYDPESSEDYEMDLMNRYKHGEFFSQDSIKFNDSLKYKTSRGRIVYGGGGIMPDVFVPRDTTDNTNLLTELYRKNVLREYAVTYFREHRQQLENTTLANFQESFQVTDAMVQGLLREAKRADIKVNNQELKRSEKTIRNNLKAFIARSRYEAQGFYPVLNEIDPDFQRALGLFDQAKHISLGK</sequence>
<dbReference type="SUPFAM" id="SSF50156">
    <property type="entry name" value="PDZ domain-like"/>
    <property type="match status" value="1"/>
</dbReference>